<keyword evidence="3" id="KW-1185">Reference proteome</keyword>
<organism evidence="2 3">
    <name type="scientific">Cotesia glomerata</name>
    <name type="common">Lepidopteran parasitic wasp</name>
    <name type="synonym">Apanteles glomeratus</name>
    <dbReference type="NCBI Taxonomy" id="32391"/>
    <lineage>
        <taxon>Eukaryota</taxon>
        <taxon>Metazoa</taxon>
        <taxon>Ecdysozoa</taxon>
        <taxon>Arthropoda</taxon>
        <taxon>Hexapoda</taxon>
        <taxon>Insecta</taxon>
        <taxon>Pterygota</taxon>
        <taxon>Neoptera</taxon>
        <taxon>Endopterygota</taxon>
        <taxon>Hymenoptera</taxon>
        <taxon>Apocrita</taxon>
        <taxon>Ichneumonoidea</taxon>
        <taxon>Braconidae</taxon>
        <taxon>Microgastrinae</taxon>
        <taxon>Cotesia</taxon>
    </lineage>
</organism>
<feature type="region of interest" description="Disordered" evidence="1">
    <location>
        <begin position="87"/>
        <end position="132"/>
    </location>
</feature>
<dbReference type="AlphaFoldDB" id="A0AAV7IVQ4"/>
<feature type="compositionally biased region" description="Basic and acidic residues" evidence="1">
    <location>
        <begin position="117"/>
        <end position="132"/>
    </location>
</feature>
<protein>
    <submittedName>
        <fullName evidence="2">Uncharacterized protein</fullName>
    </submittedName>
</protein>
<dbReference type="Proteomes" id="UP000826195">
    <property type="component" value="Unassembled WGS sequence"/>
</dbReference>
<evidence type="ECO:0000313" key="3">
    <source>
        <dbReference type="Proteomes" id="UP000826195"/>
    </source>
</evidence>
<reference evidence="2 3" key="1">
    <citation type="journal article" date="2021" name="J. Hered.">
        <title>A chromosome-level genome assembly of the parasitoid wasp, Cotesia glomerata (Hymenoptera: Braconidae).</title>
        <authorList>
            <person name="Pinto B.J."/>
            <person name="Weis J.J."/>
            <person name="Gamble T."/>
            <person name="Ode P.J."/>
            <person name="Paul R."/>
            <person name="Zaspel J.M."/>
        </authorList>
    </citation>
    <scope>NUCLEOTIDE SEQUENCE [LARGE SCALE GENOMIC DNA]</scope>
    <source>
        <strain evidence="2">CgM1</strain>
    </source>
</reference>
<proteinExistence type="predicted"/>
<evidence type="ECO:0000313" key="2">
    <source>
        <dbReference type="EMBL" id="KAH0560371.1"/>
    </source>
</evidence>
<name>A0AAV7IVQ4_COTGL</name>
<accession>A0AAV7IVQ4</accession>
<gene>
    <name evidence="2" type="ORF">KQX54_003876</name>
</gene>
<comment type="caution">
    <text evidence="2">The sequence shown here is derived from an EMBL/GenBank/DDBJ whole genome shotgun (WGS) entry which is preliminary data.</text>
</comment>
<sequence>MLHQHFRTNHTYVRVSGALNKSSIGYETFNFNAAAVAADIQVQRSSTLSFLCVILNGQHGPQLLGQLVKLLTREHLISWRTWSAANHQNANDSHLTPKNNDDTDGWEFVPGKRKRRNNDSEDDKKQEDNGPK</sequence>
<dbReference type="EMBL" id="JAHXZJ010000374">
    <property type="protein sequence ID" value="KAH0560371.1"/>
    <property type="molecule type" value="Genomic_DNA"/>
</dbReference>
<evidence type="ECO:0000256" key="1">
    <source>
        <dbReference type="SAM" id="MobiDB-lite"/>
    </source>
</evidence>
<feature type="compositionally biased region" description="Polar residues" evidence="1">
    <location>
        <begin position="87"/>
        <end position="98"/>
    </location>
</feature>